<evidence type="ECO:0000256" key="2">
    <source>
        <dbReference type="ARBA" id="ARBA00022475"/>
    </source>
</evidence>
<evidence type="ECO:0000256" key="5">
    <source>
        <dbReference type="ARBA" id="ARBA00023136"/>
    </source>
</evidence>
<dbReference type="AlphaFoldDB" id="A0A3B1D7I3"/>
<gene>
    <name evidence="7" type="ORF">MNBD_UNCLBAC01-1038</name>
</gene>
<dbReference type="InterPro" id="IPR002758">
    <property type="entry name" value="Cation_antiport_E"/>
</dbReference>
<feature type="transmembrane region" description="Helical" evidence="6">
    <location>
        <begin position="6"/>
        <end position="27"/>
    </location>
</feature>
<evidence type="ECO:0000256" key="4">
    <source>
        <dbReference type="ARBA" id="ARBA00022989"/>
    </source>
</evidence>
<sequence>MVWWILTGGALSSWIIGVPAIVLSLMMSRILPPLPSFHLNIRGAFHFLIFFIQQSILSGFDVAKRVVHPDCPLDPCLIKYKIRISNGSARIVFTNTISLLPGTLSVDLLDEDVLVHVLDKKDPILDNLQVLEIKIAALFGENL</sequence>
<dbReference type="GO" id="GO:0008324">
    <property type="term" value="F:monoatomic cation transmembrane transporter activity"/>
    <property type="evidence" value="ECO:0007669"/>
    <property type="project" value="InterPro"/>
</dbReference>
<accession>A0A3B1D7I3</accession>
<organism evidence="7">
    <name type="scientific">hydrothermal vent metagenome</name>
    <dbReference type="NCBI Taxonomy" id="652676"/>
    <lineage>
        <taxon>unclassified sequences</taxon>
        <taxon>metagenomes</taxon>
        <taxon>ecological metagenomes</taxon>
    </lineage>
</organism>
<dbReference type="PANTHER" id="PTHR34584">
    <property type="entry name" value="NA(+)/H(+) ANTIPORTER SUBUNIT E1"/>
    <property type="match status" value="1"/>
</dbReference>
<dbReference type="Pfam" id="PF01899">
    <property type="entry name" value="MNHE"/>
    <property type="match status" value="1"/>
</dbReference>
<evidence type="ECO:0000256" key="1">
    <source>
        <dbReference type="ARBA" id="ARBA00004651"/>
    </source>
</evidence>
<dbReference type="GO" id="GO:0005886">
    <property type="term" value="C:plasma membrane"/>
    <property type="evidence" value="ECO:0007669"/>
    <property type="project" value="UniProtKB-SubCell"/>
</dbReference>
<keyword evidence="4 6" id="KW-1133">Transmembrane helix</keyword>
<name>A0A3B1D7I3_9ZZZZ</name>
<dbReference type="PANTHER" id="PTHR34584:SF1">
    <property type="entry name" value="NA(+)_H(+) ANTIPORTER SUBUNIT E1"/>
    <property type="match status" value="1"/>
</dbReference>
<comment type="subcellular location">
    <subcellularLocation>
        <location evidence="1">Cell membrane</location>
        <topology evidence="1">Multi-pass membrane protein</topology>
    </subcellularLocation>
</comment>
<keyword evidence="3 6" id="KW-0812">Transmembrane</keyword>
<evidence type="ECO:0000313" key="7">
    <source>
        <dbReference type="EMBL" id="VAX38209.1"/>
    </source>
</evidence>
<protein>
    <recommendedName>
        <fullName evidence="8">Na(+) H(+) antiporter subunit E</fullName>
    </recommendedName>
</protein>
<proteinExistence type="predicted"/>
<evidence type="ECO:0000256" key="3">
    <source>
        <dbReference type="ARBA" id="ARBA00022692"/>
    </source>
</evidence>
<keyword evidence="2" id="KW-1003">Cell membrane</keyword>
<dbReference type="EMBL" id="UOGJ01000152">
    <property type="protein sequence ID" value="VAX38209.1"/>
    <property type="molecule type" value="Genomic_DNA"/>
</dbReference>
<evidence type="ECO:0008006" key="8">
    <source>
        <dbReference type="Google" id="ProtNLM"/>
    </source>
</evidence>
<evidence type="ECO:0000256" key="6">
    <source>
        <dbReference type="SAM" id="Phobius"/>
    </source>
</evidence>
<reference evidence="7" key="1">
    <citation type="submission" date="2018-06" db="EMBL/GenBank/DDBJ databases">
        <authorList>
            <person name="Zhirakovskaya E."/>
        </authorList>
    </citation>
    <scope>NUCLEOTIDE SEQUENCE</scope>
</reference>
<keyword evidence="5 6" id="KW-0472">Membrane</keyword>